<sequence length="99" mass="11255">MDVDKKRIVHDYAVGTYGWMGWTGFVGFLHGFSVLVVGRNGQWMGSRHMENDKKVLSLRRCRDRMTGLVWFGFGRVLDVLFGGVYGLKDGVNGVYVCIY</sequence>
<evidence type="ECO:0000313" key="3">
    <source>
        <dbReference type="Proteomes" id="UP000326757"/>
    </source>
</evidence>
<name>A0A5N6K4I5_MONLA</name>
<dbReference type="EMBL" id="VIGI01000008">
    <property type="protein sequence ID" value="KAB8297260.1"/>
    <property type="molecule type" value="Genomic_DNA"/>
</dbReference>
<accession>A0A5N6K4I5</accession>
<proteinExistence type="predicted"/>
<feature type="transmembrane region" description="Helical" evidence="1">
    <location>
        <begin position="68"/>
        <end position="87"/>
    </location>
</feature>
<protein>
    <recommendedName>
        <fullName evidence="4">Transmembrane protein</fullName>
    </recommendedName>
</protein>
<keyword evidence="3" id="KW-1185">Reference proteome</keyword>
<keyword evidence="1" id="KW-0812">Transmembrane</keyword>
<gene>
    <name evidence="2" type="ORF">EYC80_002626</name>
</gene>
<keyword evidence="1" id="KW-1133">Transmembrane helix</keyword>
<organism evidence="2 3">
    <name type="scientific">Monilinia laxa</name>
    <name type="common">Brown rot fungus</name>
    <name type="synonym">Sclerotinia laxa</name>
    <dbReference type="NCBI Taxonomy" id="61186"/>
    <lineage>
        <taxon>Eukaryota</taxon>
        <taxon>Fungi</taxon>
        <taxon>Dikarya</taxon>
        <taxon>Ascomycota</taxon>
        <taxon>Pezizomycotina</taxon>
        <taxon>Leotiomycetes</taxon>
        <taxon>Helotiales</taxon>
        <taxon>Sclerotiniaceae</taxon>
        <taxon>Monilinia</taxon>
    </lineage>
</organism>
<evidence type="ECO:0000313" key="2">
    <source>
        <dbReference type="EMBL" id="KAB8297260.1"/>
    </source>
</evidence>
<reference evidence="2 3" key="1">
    <citation type="submission" date="2019-06" db="EMBL/GenBank/DDBJ databases">
        <title>Genome Sequence of the Brown Rot Fungal Pathogen Monilinia laxa.</title>
        <authorList>
            <person name="De Miccolis Angelini R.M."/>
            <person name="Landi L."/>
            <person name="Abate D."/>
            <person name="Pollastro S."/>
            <person name="Romanazzi G."/>
            <person name="Faretra F."/>
        </authorList>
    </citation>
    <scope>NUCLEOTIDE SEQUENCE [LARGE SCALE GENOMIC DNA]</scope>
    <source>
        <strain evidence="2 3">Mlax316</strain>
    </source>
</reference>
<keyword evidence="1" id="KW-0472">Membrane</keyword>
<dbReference type="Proteomes" id="UP000326757">
    <property type="component" value="Unassembled WGS sequence"/>
</dbReference>
<evidence type="ECO:0000256" key="1">
    <source>
        <dbReference type="SAM" id="Phobius"/>
    </source>
</evidence>
<evidence type="ECO:0008006" key="4">
    <source>
        <dbReference type="Google" id="ProtNLM"/>
    </source>
</evidence>
<feature type="transmembrane region" description="Helical" evidence="1">
    <location>
        <begin position="20"/>
        <end position="38"/>
    </location>
</feature>
<comment type="caution">
    <text evidence="2">The sequence shown here is derived from an EMBL/GenBank/DDBJ whole genome shotgun (WGS) entry which is preliminary data.</text>
</comment>
<dbReference type="AlphaFoldDB" id="A0A5N6K4I5"/>